<keyword evidence="3" id="KW-0378">Hydrolase</keyword>
<evidence type="ECO:0000256" key="1">
    <source>
        <dbReference type="ARBA" id="ARBA00008683"/>
    </source>
</evidence>
<dbReference type="Gramene" id="rna26728">
    <property type="protein sequence ID" value="RHN63963.1"/>
    <property type="gene ID" value="gene26728"/>
</dbReference>
<dbReference type="Proteomes" id="UP000265566">
    <property type="component" value="Chromosome 4"/>
</dbReference>
<evidence type="ECO:0000313" key="5">
    <source>
        <dbReference type="EMBL" id="RHN63963.1"/>
    </source>
</evidence>
<keyword evidence="2" id="KW-0645">Protease</keyword>
<accession>A0A396IH35</accession>
<dbReference type="GO" id="GO:0006508">
    <property type="term" value="P:proteolysis"/>
    <property type="evidence" value="ECO:0007669"/>
    <property type="project" value="UniProtKB-KW"/>
</dbReference>
<comment type="caution">
    <text evidence="5">The sequence shown here is derived from an EMBL/GenBank/DDBJ whole genome shotgun (WGS) entry which is preliminary data.</text>
</comment>
<reference evidence="6" key="1">
    <citation type="journal article" date="2018" name="Nat. Plants">
        <title>Whole-genome landscape of Medicago truncatula symbiotic genes.</title>
        <authorList>
            <person name="Pecrix Y."/>
            <person name="Staton S.E."/>
            <person name="Sallet E."/>
            <person name="Lelandais-Briere C."/>
            <person name="Moreau S."/>
            <person name="Carrere S."/>
            <person name="Blein T."/>
            <person name="Jardinaud M.F."/>
            <person name="Latrasse D."/>
            <person name="Zouine M."/>
            <person name="Zahm M."/>
            <person name="Kreplak J."/>
            <person name="Mayjonade B."/>
            <person name="Satge C."/>
            <person name="Perez M."/>
            <person name="Cauet S."/>
            <person name="Marande W."/>
            <person name="Chantry-Darmon C."/>
            <person name="Lopez-Roques C."/>
            <person name="Bouchez O."/>
            <person name="Berard A."/>
            <person name="Debelle F."/>
            <person name="Munos S."/>
            <person name="Bendahmane A."/>
            <person name="Berges H."/>
            <person name="Niebel A."/>
            <person name="Buitink J."/>
            <person name="Frugier F."/>
            <person name="Benhamed M."/>
            <person name="Crespi M."/>
            <person name="Gouzy J."/>
            <person name="Gamas P."/>
        </authorList>
    </citation>
    <scope>NUCLEOTIDE SEQUENCE [LARGE SCALE GENOMIC DNA]</scope>
    <source>
        <strain evidence="6">cv. Jemalong A17</strain>
    </source>
</reference>
<evidence type="ECO:0000256" key="3">
    <source>
        <dbReference type="ARBA" id="ARBA00022801"/>
    </source>
</evidence>
<sequence>MVDFRKYSRVRKWTVGISRGEEVIAVIRVSGTIDRKIIAQEFINKIREVSESKNCKAVIIRIDSSGAILSTLIQCGQKLNQVSC</sequence>
<keyword evidence="4" id="KW-0720">Serine protease</keyword>
<comment type="similarity">
    <text evidence="1">Belongs to the peptidase S49 family.</text>
</comment>
<dbReference type="PANTHER" id="PTHR33209">
    <property type="entry name" value="PROTEASE 4"/>
    <property type="match status" value="1"/>
</dbReference>
<dbReference type="AlphaFoldDB" id="A0A396IH35"/>
<evidence type="ECO:0000313" key="6">
    <source>
        <dbReference type="Proteomes" id="UP000265566"/>
    </source>
</evidence>
<name>A0A396IH35_MEDTR</name>
<dbReference type="GO" id="GO:0008236">
    <property type="term" value="F:serine-type peptidase activity"/>
    <property type="evidence" value="ECO:0007669"/>
    <property type="project" value="UniProtKB-KW"/>
</dbReference>
<dbReference type="PANTHER" id="PTHR33209:SF1">
    <property type="entry name" value="PEPTIDASE S49 DOMAIN-CONTAINING PROTEIN"/>
    <property type="match status" value="1"/>
</dbReference>
<evidence type="ECO:0000256" key="2">
    <source>
        <dbReference type="ARBA" id="ARBA00022670"/>
    </source>
</evidence>
<protein>
    <submittedName>
        <fullName evidence="5">Putative ClpP/crotonase-like domain-containing protein</fullName>
    </submittedName>
</protein>
<gene>
    <name evidence="5" type="ORF">MtrunA17_Chr4g0063991</name>
</gene>
<dbReference type="EMBL" id="PSQE01000004">
    <property type="protein sequence ID" value="RHN63963.1"/>
    <property type="molecule type" value="Genomic_DNA"/>
</dbReference>
<proteinExistence type="inferred from homology"/>
<organism evidence="5 6">
    <name type="scientific">Medicago truncatula</name>
    <name type="common">Barrel medic</name>
    <name type="synonym">Medicago tribuloides</name>
    <dbReference type="NCBI Taxonomy" id="3880"/>
    <lineage>
        <taxon>Eukaryota</taxon>
        <taxon>Viridiplantae</taxon>
        <taxon>Streptophyta</taxon>
        <taxon>Embryophyta</taxon>
        <taxon>Tracheophyta</taxon>
        <taxon>Spermatophyta</taxon>
        <taxon>Magnoliopsida</taxon>
        <taxon>eudicotyledons</taxon>
        <taxon>Gunneridae</taxon>
        <taxon>Pentapetalae</taxon>
        <taxon>rosids</taxon>
        <taxon>fabids</taxon>
        <taxon>Fabales</taxon>
        <taxon>Fabaceae</taxon>
        <taxon>Papilionoideae</taxon>
        <taxon>50 kb inversion clade</taxon>
        <taxon>NPAAA clade</taxon>
        <taxon>Hologalegina</taxon>
        <taxon>IRL clade</taxon>
        <taxon>Trifolieae</taxon>
        <taxon>Medicago</taxon>
    </lineage>
</organism>
<evidence type="ECO:0000256" key="4">
    <source>
        <dbReference type="ARBA" id="ARBA00022825"/>
    </source>
</evidence>
<dbReference type="SUPFAM" id="SSF52096">
    <property type="entry name" value="ClpP/crotonase"/>
    <property type="match status" value="1"/>
</dbReference>
<dbReference type="InterPro" id="IPR029045">
    <property type="entry name" value="ClpP/crotonase-like_dom_sf"/>
</dbReference>
<dbReference type="Gene3D" id="3.90.226.10">
    <property type="entry name" value="2-enoyl-CoA Hydratase, Chain A, domain 1"/>
    <property type="match status" value="1"/>
</dbReference>